<dbReference type="RefSeq" id="WP_171683210.1">
    <property type="nucleotide sequence ID" value="NZ_WHNZ01000017.1"/>
</dbReference>
<organism evidence="1 2">
    <name type="scientific">Paenibacillus planticolens</name>
    <dbReference type="NCBI Taxonomy" id="2654976"/>
    <lineage>
        <taxon>Bacteria</taxon>
        <taxon>Bacillati</taxon>
        <taxon>Bacillota</taxon>
        <taxon>Bacilli</taxon>
        <taxon>Bacillales</taxon>
        <taxon>Paenibacillaceae</taxon>
        <taxon>Paenibacillus</taxon>
    </lineage>
</organism>
<accession>A0ABX1ZNL9</accession>
<dbReference type="Proteomes" id="UP000618579">
    <property type="component" value="Unassembled WGS sequence"/>
</dbReference>
<comment type="caution">
    <text evidence="1">The sequence shown here is derived from an EMBL/GenBank/DDBJ whole genome shotgun (WGS) entry which is preliminary data.</text>
</comment>
<keyword evidence="2" id="KW-1185">Reference proteome</keyword>
<protein>
    <submittedName>
        <fullName evidence="1">Uncharacterized protein</fullName>
    </submittedName>
</protein>
<name>A0ABX1ZNL9_9BACL</name>
<gene>
    <name evidence="1" type="ORF">GC097_10085</name>
</gene>
<evidence type="ECO:0000313" key="2">
    <source>
        <dbReference type="Proteomes" id="UP000618579"/>
    </source>
</evidence>
<proteinExistence type="predicted"/>
<dbReference type="EMBL" id="WHNZ01000017">
    <property type="protein sequence ID" value="NOV00364.1"/>
    <property type="molecule type" value="Genomic_DNA"/>
</dbReference>
<reference evidence="1 2" key="1">
    <citation type="submission" date="2019-10" db="EMBL/GenBank/DDBJ databases">
        <title>Description of Paenibacillus pedi sp. nov.</title>
        <authorList>
            <person name="Carlier A."/>
            <person name="Qi S."/>
        </authorList>
    </citation>
    <scope>NUCLEOTIDE SEQUENCE [LARGE SCALE GENOMIC DNA]</scope>
    <source>
        <strain evidence="1 2">LMG 31457</strain>
    </source>
</reference>
<evidence type="ECO:0000313" key="1">
    <source>
        <dbReference type="EMBL" id="NOV00364.1"/>
    </source>
</evidence>
<sequence length="341" mass="40563">MYTYYESQELNDKSIKDLCEFILSRTQRFNIHIPKPQYGEDEHRLFRMFSKNINKVKYDEIHNFCLNFERKGFKLDPSYNEILNKANCFRIVHPGLNSINFNATDFSYNLKSYDNNYFSLFGELNNTNREFFVHLEKNLCQEIQEDEVTYGKLFQDNHYIKNLYFFVDSRLILSRFLAPDHINYVFSLTVSEKKMFLREYSLPLLQSNFINIDRVIEGEAINNIEAIRLLLLNFLPKKSNSNYLGYSYFSAFNAQREFLYIDGRKNKLFLCLAEYDEEELSNVGFSFGSLVEIDKKENYVSPRDFFSLQHNYDSGVIDVGFSQSIVDMAKKINWWKKSNKN</sequence>